<evidence type="ECO:0000313" key="2">
    <source>
        <dbReference type="Proteomes" id="UP001144978"/>
    </source>
</evidence>
<organism evidence="1 2">
    <name type="scientific">Trametes sanguinea</name>
    <dbReference type="NCBI Taxonomy" id="158606"/>
    <lineage>
        <taxon>Eukaryota</taxon>
        <taxon>Fungi</taxon>
        <taxon>Dikarya</taxon>
        <taxon>Basidiomycota</taxon>
        <taxon>Agaricomycotina</taxon>
        <taxon>Agaricomycetes</taxon>
        <taxon>Polyporales</taxon>
        <taxon>Polyporaceae</taxon>
        <taxon>Trametes</taxon>
    </lineage>
</organism>
<name>A0ACC1QA36_9APHY</name>
<proteinExistence type="predicted"/>
<comment type="caution">
    <text evidence="1">The sequence shown here is derived from an EMBL/GenBank/DDBJ whole genome shotgun (WGS) entry which is preliminary data.</text>
</comment>
<protein>
    <submittedName>
        <fullName evidence="1">Uncharacterized protein</fullName>
    </submittedName>
</protein>
<keyword evidence="2" id="KW-1185">Reference proteome</keyword>
<dbReference type="Proteomes" id="UP001144978">
    <property type="component" value="Unassembled WGS sequence"/>
</dbReference>
<sequence>MPTISAPATVLVTGANGYIGLWTVIDLLTRGYNVRGAVRSASKAAALEALVARKKPEAKDRFKGYVLTHEHAEQDSAFDEALQGVDGVVHTASPISAPSDEPEAFNRPAVKGTLSILESALRSRSVKRVVVVSSVKACSSDHDVPPRTYTEEDWNDDAVRTVEAQGRSAPLETKYDASKTLAERAAWDFLEHHKSEAAFDLTMVNPSWVFGPVADDTLPSPSSLPGTPLHFYNTLFAPHRPSMHERTPVCTNFVHVRDVTKILIRALEMPEAGGERFIANASVSTRAQWLLANQTLNLIPALEKIDPADAEAPCPPHPYFSNEKSKRILGIEYRGVRETLVDAVEDFRARGWLKDFGVEA</sequence>
<dbReference type="EMBL" id="JANSHE010000110">
    <property type="protein sequence ID" value="KAJ3016617.1"/>
    <property type="molecule type" value="Genomic_DNA"/>
</dbReference>
<accession>A0ACC1QA36</accession>
<gene>
    <name evidence="1" type="ORF">NUW54_g769</name>
</gene>
<evidence type="ECO:0000313" key="1">
    <source>
        <dbReference type="EMBL" id="KAJ3016617.1"/>
    </source>
</evidence>
<reference evidence="1" key="1">
    <citation type="submission" date="2022-08" db="EMBL/GenBank/DDBJ databases">
        <title>Genome Sequence of Pycnoporus sanguineus.</title>
        <authorList>
            <person name="Buettner E."/>
        </authorList>
    </citation>
    <scope>NUCLEOTIDE SEQUENCE</scope>
    <source>
        <strain evidence="1">CG-C14</strain>
    </source>
</reference>